<dbReference type="Proteomes" id="UP000095283">
    <property type="component" value="Unplaced"/>
</dbReference>
<organism evidence="1 2">
    <name type="scientific">Heterorhabditis bacteriophora</name>
    <name type="common">Entomopathogenic nematode worm</name>
    <dbReference type="NCBI Taxonomy" id="37862"/>
    <lineage>
        <taxon>Eukaryota</taxon>
        <taxon>Metazoa</taxon>
        <taxon>Ecdysozoa</taxon>
        <taxon>Nematoda</taxon>
        <taxon>Chromadorea</taxon>
        <taxon>Rhabditida</taxon>
        <taxon>Rhabditina</taxon>
        <taxon>Rhabditomorpha</taxon>
        <taxon>Strongyloidea</taxon>
        <taxon>Heterorhabditidae</taxon>
        <taxon>Heterorhabditis</taxon>
    </lineage>
</organism>
<accession>A0A1I7WVJ8</accession>
<sequence length="251" mass="28377">MHNHGARTLASGSKQLSERMPLQPLSAMEDVERQKEKPIQVFLFYYISGDIVIYSLCNIYFKDAIKPFVFSLNPEEEFAEDMAFPNKKMMLFDFFAAHEKELEKEAVDKEEEEEMYAQSAFAKRRMSLAKSKVSVTSAPKQVGPASVSKVLAAERSMERALCEMNLADSSTTSPSGLPIAANDLDKTGIGLAYMKYHLALGKYMFVLRSRIEYRKDLFLPILSAVLCSDVDKLLSTPVRPQVTLRKSRHID</sequence>
<protein>
    <submittedName>
        <fullName evidence="2">DUF4408 domain-containing protein</fullName>
    </submittedName>
</protein>
<evidence type="ECO:0000313" key="1">
    <source>
        <dbReference type="Proteomes" id="UP000095283"/>
    </source>
</evidence>
<evidence type="ECO:0000313" key="2">
    <source>
        <dbReference type="WBParaSite" id="Hba_09158"/>
    </source>
</evidence>
<reference evidence="2" key="1">
    <citation type="submission" date="2016-11" db="UniProtKB">
        <authorList>
            <consortium name="WormBaseParasite"/>
        </authorList>
    </citation>
    <scope>IDENTIFICATION</scope>
</reference>
<proteinExistence type="predicted"/>
<keyword evidence="1" id="KW-1185">Reference proteome</keyword>
<name>A0A1I7WVJ8_HETBA</name>
<dbReference type="AlphaFoldDB" id="A0A1I7WVJ8"/>
<dbReference type="WBParaSite" id="Hba_09158">
    <property type="protein sequence ID" value="Hba_09158"/>
    <property type="gene ID" value="Hba_09158"/>
</dbReference>